<feature type="domain" description="LIM zinc-binding" evidence="13">
    <location>
        <begin position="254"/>
        <end position="315"/>
    </location>
</feature>
<feature type="compositionally biased region" description="Basic and acidic residues" evidence="12">
    <location>
        <begin position="125"/>
        <end position="134"/>
    </location>
</feature>
<name>A0A2A2KH38_9BILA</name>
<comment type="subcellular location">
    <subcellularLocation>
        <location evidence="1 9 11">Nucleus</location>
    </subcellularLocation>
</comment>
<dbReference type="FunFam" id="1.10.10.60:FF:000448">
    <property type="entry name" value="LIM/homeobox protein Lhx4"/>
    <property type="match status" value="1"/>
</dbReference>
<dbReference type="PROSITE" id="PS50023">
    <property type="entry name" value="LIM_DOMAIN_2"/>
    <property type="match status" value="2"/>
</dbReference>
<sequence>MSENNDILSLAIQAALDEPIIDSDLIEKTSEISTSYLSVPVENENFLDLDISNSSSSSKLASNSLYDSGLSAFSHYSHYHSSSASLHISIPSAVAESSTVYLTTPTSNLEAQQVQRPSESTTTARSHEHDRYRDTGSSSSKRIVEPPGFKRFSQAYVDADYLVQIYRLENPAYIAAQRQLHPLSSVHSNYHLESLTYTGLVSMPEKECSSELADLDSHSHSATPPFTDTTVTKIHHHLNYVSPATGSVSPPTENICVCCAYPIREQFYLQVMGEAYHEFCLRCTACQNPMANRTSCYAKNGHYYCKECHALIFSQKCARCQAILLPSDLIYKAMHLVYHAPCFTCYFCQMPFSKGDEYVMLETEICCQKDFQAMKTAESTSIAALPSNGQPPAGSLPPSILTAMSDYDFPHPGMTGIGYEYEADCQNRKTPKRPRTILNAQQRRQFKLAFEKSSKPCRKVREQLAKETGLSVRVVQVWFQNQRAKMKKIQRKEDGKRPATAGTTNSEGKTEGSKSTDEEADSDCESEKPIPQVVQRITLLESANPIQKLANMNTYYFSNYLS</sequence>
<dbReference type="InterPro" id="IPR001356">
    <property type="entry name" value="HD"/>
</dbReference>
<dbReference type="InterPro" id="IPR017970">
    <property type="entry name" value="Homeobox_CS"/>
</dbReference>
<dbReference type="SUPFAM" id="SSF46689">
    <property type="entry name" value="Homeodomain-like"/>
    <property type="match status" value="1"/>
</dbReference>
<dbReference type="InterPro" id="IPR001781">
    <property type="entry name" value="Znf_LIM"/>
</dbReference>
<evidence type="ECO:0000256" key="6">
    <source>
        <dbReference type="ARBA" id="ARBA00023125"/>
    </source>
</evidence>
<evidence type="ECO:0000313" key="15">
    <source>
        <dbReference type="EMBL" id="PAV73198.1"/>
    </source>
</evidence>
<evidence type="ECO:0000256" key="1">
    <source>
        <dbReference type="ARBA" id="ARBA00004123"/>
    </source>
</evidence>
<dbReference type="Pfam" id="PF00046">
    <property type="entry name" value="Homeodomain"/>
    <property type="match status" value="1"/>
</dbReference>
<dbReference type="STRING" id="2018661.A0A2A2KH38"/>
<dbReference type="GO" id="GO:0000977">
    <property type="term" value="F:RNA polymerase II transcription regulatory region sequence-specific DNA binding"/>
    <property type="evidence" value="ECO:0007669"/>
    <property type="project" value="TreeGrafter"/>
</dbReference>
<evidence type="ECO:0000313" key="16">
    <source>
        <dbReference type="Proteomes" id="UP000218231"/>
    </source>
</evidence>
<evidence type="ECO:0000259" key="13">
    <source>
        <dbReference type="PROSITE" id="PS50023"/>
    </source>
</evidence>
<evidence type="ECO:0000256" key="2">
    <source>
        <dbReference type="ARBA" id="ARBA00022723"/>
    </source>
</evidence>
<dbReference type="EMBL" id="LIAE01008638">
    <property type="protein sequence ID" value="PAV73198.1"/>
    <property type="molecule type" value="Genomic_DNA"/>
</dbReference>
<gene>
    <name evidence="15" type="ORF">WR25_14294</name>
</gene>
<dbReference type="PROSITE" id="PS00478">
    <property type="entry name" value="LIM_DOMAIN_1"/>
    <property type="match status" value="1"/>
</dbReference>
<accession>A0A2A2KH38</accession>
<keyword evidence="7 9" id="KW-0371">Homeobox</keyword>
<evidence type="ECO:0000256" key="5">
    <source>
        <dbReference type="ARBA" id="ARBA00023038"/>
    </source>
</evidence>
<dbReference type="PANTHER" id="PTHR24208">
    <property type="entry name" value="LIM/HOMEOBOX PROTEIN LHX"/>
    <property type="match status" value="1"/>
</dbReference>
<comment type="caution">
    <text evidence="15">The sequence shown here is derived from an EMBL/GenBank/DDBJ whole genome shotgun (WGS) entry which is preliminary data.</text>
</comment>
<dbReference type="GO" id="GO:0046872">
    <property type="term" value="F:metal ion binding"/>
    <property type="evidence" value="ECO:0007669"/>
    <property type="project" value="UniProtKB-KW"/>
</dbReference>
<keyword evidence="2 10" id="KW-0479">Metal-binding</keyword>
<protein>
    <recommendedName>
        <fullName evidence="17">Homeobox domain-containing protein</fullName>
    </recommendedName>
</protein>
<dbReference type="SUPFAM" id="SSF57716">
    <property type="entry name" value="Glucocorticoid receptor-like (DNA-binding domain)"/>
    <property type="match status" value="1"/>
</dbReference>
<feature type="DNA-binding region" description="Homeobox" evidence="9">
    <location>
        <begin position="431"/>
        <end position="490"/>
    </location>
</feature>
<feature type="compositionally biased region" description="Polar residues" evidence="12">
    <location>
        <begin position="106"/>
        <end position="124"/>
    </location>
</feature>
<keyword evidence="8 9" id="KW-0539">Nucleus</keyword>
<organism evidence="15 16">
    <name type="scientific">Diploscapter pachys</name>
    <dbReference type="NCBI Taxonomy" id="2018661"/>
    <lineage>
        <taxon>Eukaryota</taxon>
        <taxon>Metazoa</taxon>
        <taxon>Ecdysozoa</taxon>
        <taxon>Nematoda</taxon>
        <taxon>Chromadorea</taxon>
        <taxon>Rhabditida</taxon>
        <taxon>Rhabditina</taxon>
        <taxon>Rhabditomorpha</taxon>
        <taxon>Rhabditoidea</taxon>
        <taxon>Rhabditidae</taxon>
        <taxon>Diploscapter</taxon>
    </lineage>
</organism>
<dbReference type="OrthoDB" id="6159439at2759"/>
<keyword evidence="16" id="KW-1185">Reference proteome</keyword>
<dbReference type="InterPro" id="IPR009057">
    <property type="entry name" value="Homeodomain-like_sf"/>
</dbReference>
<evidence type="ECO:0000256" key="10">
    <source>
        <dbReference type="PROSITE-ProRule" id="PRU00125"/>
    </source>
</evidence>
<keyword evidence="5 10" id="KW-0440">LIM domain</keyword>
<feature type="domain" description="LIM zinc-binding" evidence="13">
    <location>
        <begin position="316"/>
        <end position="377"/>
    </location>
</feature>
<dbReference type="SMART" id="SM00389">
    <property type="entry name" value="HOX"/>
    <property type="match status" value="1"/>
</dbReference>
<dbReference type="Proteomes" id="UP000218231">
    <property type="component" value="Unassembled WGS sequence"/>
</dbReference>
<dbReference type="PANTHER" id="PTHR24208:SF166">
    <property type="entry name" value="LIM HOMEOBOX TRANSCRIPTION FACTOR 1 ALPHA, ISOFORM B"/>
    <property type="match status" value="1"/>
</dbReference>
<dbReference type="PROSITE" id="PS00027">
    <property type="entry name" value="HOMEOBOX_1"/>
    <property type="match status" value="1"/>
</dbReference>
<dbReference type="GO" id="GO:0030182">
    <property type="term" value="P:neuron differentiation"/>
    <property type="evidence" value="ECO:0007669"/>
    <property type="project" value="TreeGrafter"/>
</dbReference>
<keyword evidence="6 9" id="KW-0238">DNA-binding</keyword>
<dbReference type="PROSITE" id="PS50071">
    <property type="entry name" value="HOMEOBOX_2"/>
    <property type="match status" value="1"/>
</dbReference>
<dbReference type="InterPro" id="IPR050453">
    <property type="entry name" value="LIM_Homeobox_TF"/>
</dbReference>
<reference evidence="15 16" key="1">
    <citation type="journal article" date="2017" name="Curr. Biol.">
        <title>Genome architecture and evolution of a unichromosomal asexual nematode.</title>
        <authorList>
            <person name="Fradin H."/>
            <person name="Zegar C."/>
            <person name="Gutwein M."/>
            <person name="Lucas J."/>
            <person name="Kovtun M."/>
            <person name="Corcoran D."/>
            <person name="Baugh L.R."/>
            <person name="Kiontke K."/>
            <person name="Gunsalus K."/>
            <person name="Fitch D.H."/>
            <person name="Piano F."/>
        </authorList>
    </citation>
    <scope>NUCLEOTIDE SEQUENCE [LARGE SCALE GENOMIC DNA]</scope>
    <source>
        <strain evidence="15">PF1309</strain>
    </source>
</reference>
<evidence type="ECO:0000256" key="4">
    <source>
        <dbReference type="ARBA" id="ARBA00022833"/>
    </source>
</evidence>
<dbReference type="GO" id="GO:0005634">
    <property type="term" value="C:nucleus"/>
    <property type="evidence" value="ECO:0007669"/>
    <property type="project" value="UniProtKB-SubCell"/>
</dbReference>
<dbReference type="GO" id="GO:0000981">
    <property type="term" value="F:DNA-binding transcription factor activity, RNA polymerase II-specific"/>
    <property type="evidence" value="ECO:0007669"/>
    <property type="project" value="InterPro"/>
</dbReference>
<dbReference type="SMART" id="SM00132">
    <property type="entry name" value="LIM"/>
    <property type="match status" value="2"/>
</dbReference>
<keyword evidence="4 10" id="KW-0862">Zinc</keyword>
<feature type="compositionally biased region" description="Basic and acidic residues" evidence="12">
    <location>
        <begin position="508"/>
        <end position="517"/>
    </location>
</feature>
<feature type="region of interest" description="Disordered" evidence="12">
    <location>
        <begin position="106"/>
        <end position="145"/>
    </location>
</feature>
<proteinExistence type="predicted"/>
<evidence type="ECO:0000256" key="8">
    <source>
        <dbReference type="ARBA" id="ARBA00023242"/>
    </source>
</evidence>
<dbReference type="AlphaFoldDB" id="A0A2A2KH38"/>
<dbReference type="CDD" id="cd00086">
    <property type="entry name" value="homeodomain"/>
    <property type="match status" value="1"/>
</dbReference>
<dbReference type="Gene3D" id="2.10.110.10">
    <property type="entry name" value="Cysteine Rich Protein"/>
    <property type="match status" value="2"/>
</dbReference>
<keyword evidence="3" id="KW-0677">Repeat</keyword>
<dbReference type="Pfam" id="PF00412">
    <property type="entry name" value="LIM"/>
    <property type="match status" value="2"/>
</dbReference>
<evidence type="ECO:0000256" key="12">
    <source>
        <dbReference type="SAM" id="MobiDB-lite"/>
    </source>
</evidence>
<evidence type="ECO:0000256" key="7">
    <source>
        <dbReference type="ARBA" id="ARBA00023155"/>
    </source>
</evidence>
<evidence type="ECO:0000259" key="14">
    <source>
        <dbReference type="PROSITE" id="PS50071"/>
    </source>
</evidence>
<evidence type="ECO:0000256" key="3">
    <source>
        <dbReference type="ARBA" id="ARBA00022737"/>
    </source>
</evidence>
<dbReference type="Gene3D" id="1.10.10.60">
    <property type="entry name" value="Homeodomain-like"/>
    <property type="match status" value="1"/>
</dbReference>
<feature type="domain" description="Homeobox" evidence="14">
    <location>
        <begin position="429"/>
        <end position="489"/>
    </location>
</feature>
<evidence type="ECO:0000256" key="11">
    <source>
        <dbReference type="RuleBase" id="RU000682"/>
    </source>
</evidence>
<evidence type="ECO:0000256" key="9">
    <source>
        <dbReference type="PROSITE-ProRule" id="PRU00108"/>
    </source>
</evidence>
<evidence type="ECO:0008006" key="17">
    <source>
        <dbReference type="Google" id="ProtNLM"/>
    </source>
</evidence>
<feature type="region of interest" description="Disordered" evidence="12">
    <location>
        <begin position="485"/>
        <end position="529"/>
    </location>
</feature>